<name>A0A1M4SJ79_9FIRM</name>
<evidence type="ECO:0000313" key="2">
    <source>
        <dbReference type="Proteomes" id="UP000184404"/>
    </source>
</evidence>
<evidence type="ECO:0000313" key="1">
    <source>
        <dbReference type="EMBL" id="SHE32270.1"/>
    </source>
</evidence>
<reference evidence="1 2" key="1">
    <citation type="submission" date="2016-11" db="EMBL/GenBank/DDBJ databases">
        <authorList>
            <person name="Jaros S."/>
            <person name="Januszkiewicz K."/>
            <person name="Wedrychowicz H."/>
        </authorList>
    </citation>
    <scope>NUCLEOTIDE SEQUENCE [LARGE SCALE GENOMIC DNA]</scope>
    <source>
        <strain evidence="1 2">DSM 10502</strain>
    </source>
</reference>
<dbReference type="AlphaFoldDB" id="A0A1M4SJ79"/>
<organism evidence="1 2">
    <name type="scientific">Schwartzia succinivorans DSM 10502</name>
    <dbReference type="NCBI Taxonomy" id="1123243"/>
    <lineage>
        <taxon>Bacteria</taxon>
        <taxon>Bacillati</taxon>
        <taxon>Bacillota</taxon>
        <taxon>Negativicutes</taxon>
        <taxon>Selenomonadales</taxon>
        <taxon>Selenomonadaceae</taxon>
        <taxon>Schwartzia</taxon>
    </lineage>
</organism>
<sequence>MEHDAKTLWGKFSVLTEEMRRFLTKEDIDQYLELEHQRETVYDLIKALDKDDFRTSEEGQEMLARLKPIEEGMIRDAQIWLNKSRSHNNRVQGYGNIGGFRPQGNIFNKGF</sequence>
<protein>
    <recommendedName>
        <fullName evidence="3">Flagellar protein FliT</fullName>
    </recommendedName>
</protein>
<dbReference type="OrthoDB" id="1666127at2"/>
<gene>
    <name evidence="1" type="ORF">SAMN02745190_00155</name>
</gene>
<dbReference type="EMBL" id="FQUG01000002">
    <property type="protein sequence ID" value="SHE32270.1"/>
    <property type="molecule type" value="Genomic_DNA"/>
</dbReference>
<dbReference type="RefSeq" id="WP_072934283.1">
    <property type="nucleotide sequence ID" value="NZ_FQUG01000002.1"/>
</dbReference>
<proteinExistence type="predicted"/>
<dbReference type="STRING" id="1123243.SAMN02745190_00155"/>
<accession>A0A1M4SJ79</accession>
<keyword evidence="2" id="KW-1185">Reference proteome</keyword>
<evidence type="ECO:0008006" key="3">
    <source>
        <dbReference type="Google" id="ProtNLM"/>
    </source>
</evidence>
<dbReference type="Proteomes" id="UP000184404">
    <property type="component" value="Unassembled WGS sequence"/>
</dbReference>